<evidence type="ECO:0000256" key="1">
    <source>
        <dbReference type="SAM" id="MobiDB-lite"/>
    </source>
</evidence>
<dbReference type="Proteomes" id="UP000002698">
    <property type="component" value="Chromosome"/>
</dbReference>
<dbReference type="STRING" id="348780.NP_2188A"/>
<reference evidence="2 3" key="1">
    <citation type="journal article" date="2005" name="Genome Res.">
        <title>Living with two extremes: conclusions from the genome sequence of Natronomonas pharaonis.</title>
        <authorList>
            <person name="Falb M."/>
            <person name="Pfeiffer F."/>
            <person name="Palm P."/>
            <person name="Rodewald K."/>
            <person name="Hickmann V."/>
            <person name="Tittor J."/>
            <person name="Oesterhelt D."/>
        </authorList>
    </citation>
    <scope>NUCLEOTIDE SEQUENCE [LARGE SCALE GENOMIC DNA]</scope>
    <source>
        <strain evidence="3">ATCC 35678 / DSM 2160 / CIP 103997 / JCM 8858 / NBRC 14720 / NCIMB 2260 / Gabara</strain>
    </source>
</reference>
<proteinExistence type="predicted"/>
<name>A0A1U7EVU9_NATPD</name>
<dbReference type="HOGENOM" id="CLU_110566_0_0_2"/>
<dbReference type="InterPro" id="IPR043821">
    <property type="entry name" value="DUF5799"/>
</dbReference>
<dbReference type="OrthoDB" id="204348at2157"/>
<organism evidence="2 3">
    <name type="scientific">Natronomonas pharaonis (strain ATCC 35678 / DSM 2160 / CIP 103997 / JCM 8858 / NBRC 14720 / NCIMB 2260 / Gabara)</name>
    <name type="common">Halobacterium pharaonis</name>
    <dbReference type="NCBI Taxonomy" id="348780"/>
    <lineage>
        <taxon>Archaea</taxon>
        <taxon>Methanobacteriati</taxon>
        <taxon>Methanobacteriota</taxon>
        <taxon>Stenosarchaea group</taxon>
        <taxon>Halobacteria</taxon>
        <taxon>Halobacteriales</taxon>
        <taxon>Natronomonadaceae</taxon>
        <taxon>Natronomonas</taxon>
    </lineage>
</organism>
<sequence>MTDWQDMVVGDRMAVDSEFASRVDDSQFTRQEWGLIMTATTFEIRNPEDETAATIVADTSELEGMMPQIEEVSQMDPMSQQGGGSGSDGGVVDSILGALGLGDDGDTDQEKVQAAERLVAAYADELQAHLEAEGRWDDVRAAAAENE</sequence>
<dbReference type="RefSeq" id="WP_011322813.1">
    <property type="nucleotide sequence ID" value="NC_007426.1"/>
</dbReference>
<evidence type="ECO:0000313" key="2">
    <source>
        <dbReference type="EMBL" id="CAI49185.1"/>
    </source>
</evidence>
<dbReference type="GeneID" id="3701374"/>
<dbReference type="KEGG" id="nph:NP_2188A"/>
<dbReference type="EMBL" id="CR936257">
    <property type="protein sequence ID" value="CAI49185.1"/>
    <property type="molecule type" value="Genomic_DNA"/>
</dbReference>
<dbReference type="eggNOG" id="arCOG04569">
    <property type="taxonomic scope" value="Archaea"/>
</dbReference>
<protein>
    <submittedName>
        <fullName evidence="2">Uncharacterized protein</fullName>
    </submittedName>
</protein>
<dbReference type="EnsemblBacteria" id="CAI49185">
    <property type="protein sequence ID" value="CAI49185"/>
    <property type="gene ID" value="NP_2188A"/>
</dbReference>
<gene>
    <name evidence="2" type="ordered locus">NP_2188A</name>
</gene>
<keyword evidence="3" id="KW-1185">Reference proteome</keyword>
<evidence type="ECO:0000313" key="3">
    <source>
        <dbReference type="Proteomes" id="UP000002698"/>
    </source>
</evidence>
<accession>A0A1U7EVU9</accession>
<feature type="region of interest" description="Disordered" evidence="1">
    <location>
        <begin position="73"/>
        <end position="109"/>
    </location>
</feature>
<dbReference type="Pfam" id="PF19113">
    <property type="entry name" value="DUF5799"/>
    <property type="match status" value="1"/>
</dbReference>
<dbReference type="AlphaFoldDB" id="A0A1U7EVU9"/>